<dbReference type="OrthoDB" id="248923at2759"/>
<dbReference type="AlphaFoldDB" id="A0A1E1K3L0"/>
<reference evidence="17" key="1">
    <citation type="submission" date="2016-03" db="EMBL/GenBank/DDBJ databases">
        <authorList>
            <person name="Guldener U."/>
        </authorList>
    </citation>
    <scope>NUCLEOTIDE SEQUENCE [LARGE SCALE GENOMIC DNA]</scope>
    <source>
        <strain evidence="17">04CH-RAC-A.6.1</strain>
    </source>
</reference>
<dbReference type="GO" id="GO:0000422">
    <property type="term" value="P:autophagy of mitochondrion"/>
    <property type="evidence" value="ECO:0007669"/>
    <property type="project" value="TreeGrafter"/>
</dbReference>
<dbReference type="Gene3D" id="3.30.200.20">
    <property type="entry name" value="Phosphorylase Kinase, domain 1"/>
    <property type="match status" value="1"/>
</dbReference>
<dbReference type="PANTHER" id="PTHR24348">
    <property type="entry name" value="SERINE/THREONINE-PROTEIN KINASE UNC-51-RELATED"/>
    <property type="match status" value="1"/>
</dbReference>
<dbReference type="EMBL" id="FJUX01000013">
    <property type="protein sequence ID" value="CZS92653.1"/>
    <property type="molecule type" value="Genomic_DNA"/>
</dbReference>
<dbReference type="GO" id="GO:0010506">
    <property type="term" value="P:regulation of autophagy"/>
    <property type="evidence" value="ECO:0007669"/>
    <property type="project" value="InterPro"/>
</dbReference>
<dbReference type="PANTHER" id="PTHR24348:SF22">
    <property type="entry name" value="NON-SPECIFIC SERINE_THREONINE PROTEIN KINASE"/>
    <property type="match status" value="1"/>
</dbReference>
<dbReference type="GO" id="GO:0005524">
    <property type="term" value="F:ATP binding"/>
    <property type="evidence" value="ECO:0007669"/>
    <property type="project" value="UniProtKB-UniRule"/>
</dbReference>
<name>A0A1E1K3L0_9HELO</name>
<dbReference type="InterPro" id="IPR011009">
    <property type="entry name" value="Kinase-like_dom_sf"/>
</dbReference>
<evidence type="ECO:0000313" key="17">
    <source>
        <dbReference type="Proteomes" id="UP000178912"/>
    </source>
</evidence>
<keyword evidence="8" id="KW-0072">Autophagy</keyword>
<keyword evidence="4" id="KW-0808">Transferase</keyword>
<dbReference type="GO" id="GO:0005829">
    <property type="term" value="C:cytosol"/>
    <property type="evidence" value="ECO:0007669"/>
    <property type="project" value="TreeGrafter"/>
</dbReference>
<feature type="compositionally biased region" description="Polar residues" evidence="14">
    <location>
        <begin position="593"/>
        <end position="614"/>
    </location>
</feature>
<dbReference type="GO" id="GO:0061709">
    <property type="term" value="P:reticulophagy"/>
    <property type="evidence" value="ECO:0007669"/>
    <property type="project" value="TreeGrafter"/>
</dbReference>
<feature type="domain" description="Protein kinase" evidence="15">
    <location>
        <begin position="53"/>
        <end position="371"/>
    </location>
</feature>
<dbReference type="PROSITE" id="PS50011">
    <property type="entry name" value="PROTEIN_KINASE_DOM"/>
    <property type="match status" value="1"/>
</dbReference>
<feature type="coiled-coil region" evidence="13">
    <location>
        <begin position="414"/>
        <end position="473"/>
    </location>
</feature>
<evidence type="ECO:0000313" key="16">
    <source>
        <dbReference type="EMBL" id="CZS92653.1"/>
    </source>
</evidence>
<dbReference type="GO" id="GO:0034045">
    <property type="term" value="C:phagophore assembly site membrane"/>
    <property type="evidence" value="ECO:0007669"/>
    <property type="project" value="UniProtKB-SubCell"/>
</dbReference>
<organism evidence="16 17">
    <name type="scientific">Rhynchosporium agropyri</name>
    <dbReference type="NCBI Taxonomy" id="914238"/>
    <lineage>
        <taxon>Eukaryota</taxon>
        <taxon>Fungi</taxon>
        <taxon>Dikarya</taxon>
        <taxon>Ascomycota</taxon>
        <taxon>Pezizomycotina</taxon>
        <taxon>Leotiomycetes</taxon>
        <taxon>Helotiales</taxon>
        <taxon>Ploettnerulaceae</taxon>
        <taxon>Rhynchosporium</taxon>
    </lineage>
</organism>
<evidence type="ECO:0000256" key="10">
    <source>
        <dbReference type="ARBA" id="ARBA00047899"/>
    </source>
</evidence>
<dbReference type="GO" id="GO:0042594">
    <property type="term" value="P:response to starvation"/>
    <property type="evidence" value="ECO:0007669"/>
    <property type="project" value="TreeGrafter"/>
</dbReference>
<dbReference type="InterPro" id="IPR008271">
    <property type="entry name" value="Ser/Thr_kinase_AS"/>
</dbReference>
<feature type="region of interest" description="Disordered" evidence="14">
    <location>
        <begin position="1"/>
        <end position="42"/>
    </location>
</feature>
<evidence type="ECO:0000256" key="11">
    <source>
        <dbReference type="ARBA" id="ARBA00048679"/>
    </source>
</evidence>
<evidence type="ECO:0000256" key="8">
    <source>
        <dbReference type="ARBA" id="ARBA00023006"/>
    </source>
</evidence>
<evidence type="ECO:0000259" key="15">
    <source>
        <dbReference type="PROSITE" id="PS50011"/>
    </source>
</evidence>
<gene>
    <name evidence="16" type="ORF">RAG0_03200</name>
</gene>
<evidence type="ECO:0000256" key="9">
    <source>
        <dbReference type="ARBA" id="ARBA00030237"/>
    </source>
</evidence>
<dbReference type="GO" id="GO:0000045">
    <property type="term" value="P:autophagosome assembly"/>
    <property type="evidence" value="ECO:0007669"/>
    <property type="project" value="TreeGrafter"/>
</dbReference>
<protein>
    <recommendedName>
        <fullName evidence="2">non-specific serine/threonine protein kinase</fullName>
        <ecNumber evidence="2">2.7.11.1</ecNumber>
    </recommendedName>
    <alternativeName>
        <fullName evidence="9">Autophagy-related protein 1</fullName>
    </alternativeName>
</protein>
<comment type="catalytic activity">
    <reaction evidence="11">
        <text>L-seryl-[protein] + ATP = O-phospho-L-seryl-[protein] + ADP + H(+)</text>
        <dbReference type="Rhea" id="RHEA:17989"/>
        <dbReference type="Rhea" id="RHEA-COMP:9863"/>
        <dbReference type="Rhea" id="RHEA-COMP:11604"/>
        <dbReference type="ChEBI" id="CHEBI:15378"/>
        <dbReference type="ChEBI" id="CHEBI:29999"/>
        <dbReference type="ChEBI" id="CHEBI:30616"/>
        <dbReference type="ChEBI" id="CHEBI:83421"/>
        <dbReference type="ChEBI" id="CHEBI:456216"/>
        <dbReference type="EC" id="2.7.11.1"/>
    </reaction>
</comment>
<keyword evidence="3" id="KW-0723">Serine/threonine-protein kinase</keyword>
<evidence type="ECO:0000256" key="2">
    <source>
        <dbReference type="ARBA" id="ARBA00012513"/>
    </source>
</evidence>
<keyword evidence="6 16" id="KW-0418">Kinase</keyword>
<proteinExistence type="predicted"/>
<keyword evidence="13" id="KW-0175">Coiled coil</keyword>
<dbReference type="SUPFAM" id="SSF56112">
    <property type="entry name" value="Protein kinase-like (PK-like)"/>
    <property type="match status" value="1"/>
</dbReference>
<keyword evidence="7 12" id="KW-0067">ATP-binding</keyword>
<evidence type="ECO:0000256" key="5">
    <source>
        <dbReference type="ARBA" id="ARBA00022741"/>
    </source>
</evidence>
<dbReference type="GO" id="GO:0034727">
    <property type="term" value="P:piecemeal microautophagy of the nucleus"/>
    <property type="evidence" value="ECO:0007669"/>
    <property type="project" value="TreeGrafter"/>
</dbReference>
<evidence type="ECO:0000256" key="14">
    <source>
        <dbReference type="SAM" id="MobiDB-lite"/>
    </source>
</evidence>
<dbReference type="PROSITE" id="PS00107">
    <property type="entry name" value="PROTEIN_KINASE_ATP"/>
    <property type="match status" value="1"/>
</dbReference>
<dbReference type="InterPro" id="IPR045269">
    <property type="entry name" value="Atg1-like"/>
</dbReference>
<evidence type="ECO:0000256" key="13">
    <source>
        <dbReference type="SAM" id="Coils"/>
    </source>
</evidence>
<feature type="region of interest" description="Disordered" evidence="14">
    <location>
        <begin position="559"/>
        <end position="616"/>
    </location>
</feature>
<dbReference type="SMART" id="SM00220">
    <property type="entry name" value="S_TKc"/>
    <property type="match status" value="1"/>
</dbReference>
<feature type="binding site" evidence="12">
    <location>
        <position position="80"/>
    </location>
    <ligand>
        <name>ATP</name>
        <dbReference type="ChEBI" id="CHEBI:30616"/>
    </ligand>
</feature>
<dbReference type="EC" id="2.7.11.1" evidence="2"/>
<dbReference type="PROSITE" id="PS00108">
    <property type="entry name" value="PROTEIN_KINASE_ST"/>
    <property type="match status" value="1"/>
</dbReference>
<keyword evidence="5 12" id="KW-0547">Nucleotide-binding</keyword>
<evidence type="ECO:0000256" key="3">
    <source>
        <dbReference type="ARBA" id="ARBA00022527"/>
    </source>
</evidence>
<dbReference type="Proteomes" id="UP000178912">
    <property type="component" value="Unassembled WGS sequence"/>
</dbReference>
<evidence type="ECO:0000256" key="6">
    <source>
        <dbReference type="ARBA" id="ARBA00022777"/>
    </source>
</evidence>
<dbReference type="GO" id="GO:0004674">
    <property type="term" value="F:protein serine/threonine kinase activity"/>
    <property type="evidence" value="ECO:0007669"/>
    <property type="project" value="UniProtKB-KW"/>
</dbReference>
<dbReference type="CDD" id="cd00180">
    <property type="entry name" value="PKc"/>
    <property type="match status" value="1"/>
</dbReference>
<evidence type="ECO:0000256" key="4">
    <source>
        <dbReference type="ARBA" id="ARBA00022679"/>
    </source>
</evidence>
<comment type="subcellular location">
    <subcellularLocation>
        <location evidence="1">Preautophagosomal structure membrane</location>
        <topology evidence="1">Peripheral membrane protein</topology>
    </subcellularLocation>
</comment>
<dbReference type="Pfam" id="PF00069">
    <property type="entry name" value="Pkinase"/>
    <property type="match status" value="1"/>
</dbReference>
<accession>A0A1E1K3L0</accession>
<sequence length="662" mass="74526">MADIDEDGWHHVLAQPANETREEKQIEEWESSKGHWSGLGKHPDRWTDHKSIKTYGRELGIGSYGIVERITYRTVTMARKCVKPRRGMTVEQLREEANAMERLVHKHILKLVGTYTFKLNSLYLLLYPAAVCDLSKLLEDVDDIRSGSASDEEDAFTRLRALGLREVGTIKDLALLRNSSQTTNGYSRTTTALGFLQQIMGCITEALAYCHEKKIRHRDLKPKNILLSPGRVYLADFGIARDLKDREDSITSGRCGTPSWIAPEVHDEELHSMSHADIWSLGCIFLNVATMLYGGTLEQFDDIMKGKDWKLKYGKLPSFLQDLQTKAVAASLENPELPNFNCKHVLSLIDQMLRYDPGDRPDAKGVKERLVELGGLDQIYHLPCCHMKNYQISQVINKKFKCVYAEKINSAALISQMKAEVEANRKRIEELESINGTWQQRLDKERKHAGEQYKALQENHNREMEARKQLEIQLQALQKPLRRPGSQTRGRGRGLANGIDFYASTGGNITNNKNNFHTIKPPPGRNVNTLQRRYNSRVPVPTRPATPIILIPLPNPSTPIQPMMNRDPISTSSTLRSSVYSTISKTSLRTDDSMSSLSSEPNRSMSPDSPTTGRDASASIAIVAPVPALVLVKAKPDMETLKLVEIEKTSWAKMVARSTSKV</sequence>
<feature type="compositionally biased region" description="Low complexity" evidence="14">
    <location>
        <begin position="570"/>
        <end position="584"/>
    </location>
</feature>
<evidence type="ECO:0000256" key="1">
    <source>
        <dbReference type="ARBA" id="ARBA00004623"/>
    </source>
</evidence>
<evidence type="ECO:0000256" key="7">
    <source>
        <dbReference type="ARBA" id="ARBA00022840"/>
    </source>
</evidence>
<dbReference type="InterPro" id="IPR017441">
    <property type="entry name" value="Protein_kinase_ATP_BS"/>
</dbReference>
<evidence type="ECO:0000256" key="12">
    <source>
        <dbReference type="PROSITE-ProRule" id="PRU10141"/>
    </source>
</evidence>
<feature type="compositionally biased region" description="Basic and acidic residues" evidence="14">
    <location>
        <begin position="19"/>
        <end position="33"/>
    </location>
</feature>
<dbReference type="InterPro" id="IPR000719">
    <property type="entry name" value="Prot_kinase_dom"/>
</dbReference>
<keyword evidence="17" id="KW-1185">Reference proteome</keyword>
<comment type="catalytic activity">
    <reaction evidence="10">
        <text>L-threonyl-[protein] + ATP = O-phospho-L-threonyl-[protein] + ADP + H(+)</text>
        <dbReference type="Rhea" id="RHEA:46608"/>
        <dbReference type="Rhea" id="RHEA-COMP:11060"/>
        <dbReference type="Rhea" id="RHEA-COMP:11605"/>
        <dbReference type="ChEBI" id="CHEBI:15378"/>
        <dbReference type="ChEBI" id="CHEBI:30013"/>
        <dbReference type="ChEBI" id="CHEBI:30616"/>
        <dbReference type="ChEBI" id="CHEBI:61977"/>
        <dbReference type="ChEBI" id="CHEBI:456216"/>
        <dbReference type="EC" id="2.7.11.1"/>
    </reaction>
</comment>
<dbReference type="Gene3D" id="1.10.510.10">
    <property type="entry name" value="Transferase(Phosphotransferase) domain 1"/>
    <property type="match status" value="1"/>
</dbReference>
<dbReference type="GO" id="GO:0005776">
    <property type="term" value="C:autophagosome"/>
    <property type="evidence" value="ECO:0007669"/>
    <property type="project" value="TreeGrafter"/>
</dbReference>